<evidence type="ECO:0000313" key="2">
    <source>
        <dbReference type="Proteomes" id="UP001254564"/>
    </source>
</evidence>
<reference evidence="1 2" key="1">
    <citation type="submission" date="2023-04" db="EMBL/GenBank/DDBJ databases">
        <title>A long-awaited taxogenomic arrangement of the family Halomonadaceae.</title>
        <authorList>
            <person name="De La Haba R."/>
            <person name="Chuvochina M."/>
            <person name="Wittouck S."/>
            <person name="Arahal D.R."/>
            <person name="Sanchez-Porro C."/>
            <person name="Hugenholtz P."/>
            <person name="Ventosa A."/>
        </authorList>
    </citation>
    <scope>NUCLEOTIDE SEQUENCE [LARGE SCALE GENOMIC DNA]</scope>
    <source>
        <strain evidence="1 2">DSM 21020</strain>
    </source>
</reference>
<comment type="caution">
    <text evidence="1">The sequence shown here is derived from an EMBL/GenBank/DDBJ whole genome shotgun (WGS) entry which is preliminary data.</text>
</comment>
<gene>
    <name evidence="1" type="ORF">QC823_00010</name>
</gene>
<organism evidence="1 2">
    <name type="scientific">Vreelandella vilamensis</name>
    <dbReference type="NCBI Taxonomy" id="531309"/>
    <lineage>
        <taxon>Bacteria</taxon>
        <taxon>Pseudomonadati</taxon>
        <taxon>Pseudomonadota</taxon>
        <taxon>Gammaproteobacteria</taxon>
        <taxon>Oceanospirillales</taxon>
        <taxon>Halomonadaceae</taxon>
        <taxon>Vreelandella</taxon>
    </lineage>
</organism>
<proteinExistence type="predicted"/>
<accession>A0ABU1H0N9</accession>
<keyword evidence="2" id="KW-1185">Reference proteome</keyword>
<dbReference type="EMBL" id="JARWAN010000001">
    <property type="protein sequence ID" value="MDR5897381.1"/>
    <property type="molecule type" value="Genomic_DNA"/>
</dbReference>
<name>A0ABU1H0N9_9GAMM</name>
<sequence length="106" mass="12022">MHQHIEWDDPGEHSVMAVFSHDNAPHTQTGPGDILSARYQQHVIRVEVEAYRQDDAVSIGKVVAIIDANGQRRKQLGKLALHDYVRLPDDKRAFEPQPEDEDDNEG</sequence>
<evidence type="ECO:0000313" key="1">
    <source>
        <dbReference type="EMBL" id="MDR5897381.1"/>
    </source>
</evidence>
<dbReference type="Proteomes" id="UP001254564">
    <property type="component" value="Unassembled WGS sequence"/>
</dbReference>
<dbReference type="RefSeq" id="WP_309654309.1">
    <property type="nucleotide sequence ID" value="NZ_JARWAN010000001.1"/>
</dbReference>
<protein>
    <submittedName>
        <fullName evidence="1">Uncharacterized protein</fullName>
    </submittedName>
</protein>